<proteinExistence type="predicted"/>
<evidence type="ECO:0000313" key="4">
    <source>
        <dbReference type="Proteomes" id="UP000256970"/>
    </source>
</evidence>
<organism evidence="3 4">
    <name type="scientific">Tetradesmus obliquus</name>
    <name type="common">Green alga</name>
    <name type="synonym">Acutodesmus obliquus</name>
    <dbReference type="NCBI Taxonomy" id="3088"/>
    <lineage>
        <taxon>Eukaryota</taxon>
        <taxon>Viridiplantae</taxon>
        <taxon>Chlorophyta</taxon>
        <taxon>core chlorophytes</taxon>
        <taxon>Chlorophyceae</taxon>
        <taxon>CS clade</taxon>
        <taxon>Sphaeropleales</taxon>
        <taxon>Scenedesmaceae</taxon>
        <taxon>Tetradesmus</taxon>
    </lineage>
</organism>
<keyword evidence="1" id="KW-0175">Coiled coil</keyword>
<gene>
    <name evidence="3" type="ORF">BQ4739_LOCUS16686</name>
</gene>
<feature type="coiled-coil region" evidence="1">
    <location>
        <begin position="360"/>
        <end position="423"/>
    </location>
</feature>
<evidence type="ECO:0000256" key="2">
    <source>
        <dbReference type="SAM" id="MobiDB-lite"/>
    </source>
</evidence>
<protein>
    <submittedName>
        <fullName evidence="3">Uncharacterized protein</fullName>
    </submittedName>
</protein>
<dbReference type="PANTHER" id="PTHR45615:SF80">
    <property type="entry name" value="GRIP DOMAIN-CONTAINING PROTEIN"/>
    <property type="match status" value="1"/>
</dbReference>
<name>A0A383WHS0_TETOB</name>
<feature type="compositionally biased region" description="Low complexity" evidence="2">
    <location>
        <begin position="713"/>
        <end position="723"/>
    </location>
</feature>
<dbReference type="EMBL" id="FNXT01001254">
    <property type="protein sequence ID" value="SZX76296.1"/>
    <property type="molecule type" value="Genomic_DNA"/>
</dbReference>
<feature type="region of interest" description="Disordered" evidence="2">
    <location>
        <begin position="229"/>
        <end position="253"/>
    </location>
</feature>
<accession>A0A383WHS0</accession>
<evidence type="ECO:0000256" key="1">
    <source>
        <dbReference type="SAM" id="Coils"/>
    </source>
</evidence>
<feature type="region of interest" description="Disordered" evidence="2">
    <location>
        <begin position="688"/>
        <end position="779"/>
    </location>
</feature>
<dbReference type="AlphaFoldDB" id="A0A383WHS0"/>
<dbReference type="Proteomes" id="UP000256970">
    <property type="component" value="Unassembled WGS sequence"/>
</dbReference>
<reference evidence="3 4" key="1">
    <citation type="submission" date="2016-10" db="EMBL/GenBank/DDBJ databases">
        <authorList>
            <person name="Cai Z."/>
        </authorList>
    </citation>
    <scope>NUCLEOTIDE SEQUENCE [LARGE SCALE GENOMIC DNA]</scope>
</reference>
<sequence>MAGAAAGGGAMGLEDAEHAHMLTALRQPLFIQAPLQAMLEAMLDKLQLQAAAVSGLQDKVSTLQRSQLDASQLLERVRLLEARLGSIAAAPLSPFSQAELLQRVADLEGRATAAESAAQLLKFSVDEGLEQRLALAEGRLAGVHNLAGRLMVVDAVAAELGIPVRQLQLASITQLGGMQAAAAAAGYGGSAGHAAAAASAGADAVVARTGPVAAAAAQIVAESAAGTVSSAGGSSGGSSSSSGSGSGSGSIPTSSSSPAAAAFLLSSKDGSSVQAAAGLTGAASGCRAAVEDAPGLAVHTASSAGTVHAGSSRSTASAAGALVPPCSSTLAAHAPGIPAAGAGACGVLTRSKQQELQQQIDAGKAAAVRMRQQLDDLQQQVQAMCADVASAQDSSLGMLAGLADQQQALAERLEVGLAQLRKEMKPSQQQTQQVSLPNFSALQSKVEAGTAATTAAAKELAAVKSKELPALSQSLAELSRKLGRGPSASVSEVDRLLAGQLGLLQQQLAGLAGRLDAREAAELEGQGVATREELQELSALMSSKASRDDMRAVLGRAVGLALEAYRGSMGDRDASGASRTRCLVCDRSLMDRSVSPPHTAPAAAGMGRSSSPLPLLDQFRPATAAAGCSSGAHIGPLGPGLNAAQLRRMAEARLQGGSVSSNLEHDAVFAAEAAGSCSGLGEGIGAAAGQGAAASPGYHMPASRGAMHSAGRQQQQQQQQQQQRPQTTGGITAGHMHGHVAAGTAGGSRPSTSSTRKAQQAGQQQARGVTSGRRTPVFV</sequence>
<dbReference type="PANTHER" id="PTHR45615">
    <property type="entry name" value="MYOSIN HEAVY CHAIN, NON-MUSCLE"/>
    <property type="match status" value="1"/>
</dbReference>
<keyword evidence="4" id="KW-1185">Reference proteome</keyword>
<evidence type="ECO:0000313" key="3">
    <source>
        <dbReference type="EMBL" id="SZX76296.1"/>
    </source>
</evidence>